<proteinExistence type="predicted"/>
<dbReference type="Proteomes" id="UP000554286">
    <property type="component" value="Unassembled WGS sequence"/>
</dbReference>
<accession>A0A7W6RF97</accession>
<organism evidence="1 2">
    <name type="scientific">Roseospira visakhapatnamensis</name>
    <dbReference type="NCBI Taxonomy" id="390880"/>
    <lineage>
        <taxon>Bacteria</taxon>
        <taxon>Pseudomonadati</taxon>
        <taxon>Pseudomonadota</taxon>
        <taxon>Alphaproteobacteria</taxon>
        <taxon>Rhodospirillales</taxon>
        <taxon>Rhodospirillaceae</taxon>
        <taxon>Roseospira</taxon>
    </lineage>
</organism>
<reference evidence="1 2" key="1">
    <citation type="submission" date="2020-08" db="EMBL/GenBank/DDBJ databases">
        <title>Genome sequencing of Purple Non-Sulfur Bacteria from various extreme environments.</title>
        <authorList>
            <person name="Mayer M."/>
        </authorList>
    </citation>
    <scope>NUCLEOTIDE SEQUENCE [LARGE SCALE GENOMIC DNA]</scope>
    <source>
        <strain evidence="1 2">JA131</strain>
    </source>
</reference>
<dbReference type="EMBL" id="JACIGK010000019">
    <property type="protein sequence ID" value="MBB4266954.1"/>
    <property type="molecule type" value="Genomic_DNA"/>
</dbReference>
<gene>
    <name evidence="1" type="ORF">GGD89_002590</name>
</gene>
<name>A0A7W6RF97_9PROT</name>
<dbReference type="AlphaFoldDB" id="A0A7W6RF97"/>
<dbReference type="RefSeq" id="WP_184045864.1">
    <property type="nucleotide sequence ID" value="NZ_JACIGK010000019.1"/>
</dbReference>
<evidence type="ECO:0000313" key="2">
    <source>
        <dbReference type="Proteomes" id="UP000554286"/>
    </source>
</evidence>
<sequence length="160" mass="16206">MDLNTIPTLWLRVHGPVQARAARDVWPRAAGPLPVTGPRGAVESLGPGWPRAVRDALADVPGGASAAVPMMLAVDCGAAVGLALAVLDDWGPAHPAGMHLVLALAESVPAAVRAAVAARAEAWGVAVISAASLRSLDVGPDASADRVADEARALARARLE</sequence>
<comment type="caution">
    <text evidence="1">The sequence shown here is derived from an EMBL/GenBank/DDBJ whole genome shotgun (WGS) entry which is preliminary data.</text>
</comment>
<evidence type="ECO:0000313" key="1">
    <source>
        <dbReference type="EMBL" id="MBB4266954.1"/>
    </source>
</evidence>
<protein>
    <submittedName>
        <fullName evidence="1">Uncharacterized protein</fullName>
    </submittedName>
</protein>
<keyword evidence="2" id="KW-1185">Reference proteome</keyword>